<proteinExistence type="predicted"/>
<sequence length="63" mass="7084">MLYGQSFEPLVVQKNRKTDGLIGFSGLCAILKNLICIPTIREVRVCNHTLNGGYKCQYSPLRL</sequence>
<comment type="caution">
    <text evidence="1">The sequence shown here is derived from an EMBL/GenBank/DDBJ whole genome shotgun (WGS) entry which is preliminary data.</text>
</comment>
<keyword evidence="2" id="KW-1185">Reference proteome</keyword>
<dbReference type="EMBL" id="CAMPGE010029386">
    <property type="protein sequence ID" value="CAI2386850.1"/>
    <property type="molecule type" value="Genomic_DNA"/>
</dbReference>
<accession>A0AAD1Y8Y7</accession>
<reference evidence="1" key="1">
    <citation type="submission" date="2023-07" db="EMBL/GenBank/DDBJ databases">
        <authorList>
            <consortium name="AG Swart"/>
            <person name="Singh M."/>
            <person name="Singh A."/>
            <person name="Seah K."/>
            <person name="Emmerich C."/>
        </authorList>
    </citation>
    <scope>NUCLEOTIDE SEQUENCE</scope>
    <source>
        <strain evidence="1">DP1</strain>
    </source>
</reference>
<organism evidence="1 2">
    <name type="scientific">Euplotes crassus</name>
    <dbReference type="NCBI Taxonomy" id="5936"/>
    <lineage>
        <taxon>Eukaryota</taxon>
        <taxon>Sar</taxon>
        <taxon>Alveolata</taxon>
        <taxon>Ciliophora</taxon>
        <taxon>Intramacronucleata</taxon>
        <taxon>Spirotrichea</taxon>
        <taxon>Hypotrichia</taxon>
        <taxon>Euplotida</taxon>
        <taxon>Euplotidae</taxon>
        <taxon>Moneuplotes</taxon>
    </lineage>
</organism>
<dbReference type="AlphaFoldDB" id="A0AAD1Y8Y7"/>
<evidence type="ECO:0000313" key="2">
    <source>
        <dbReference type="Proteomes" id="UP001295684"/>
    </source>
</evidence>
<gene>
    <name evidence="1" type="ORF">ECRASSUSDP1_LOCUS28475</name>
</gene>
<dbReference type="Proteomes" id="UP001295684">
    <property type="component" value="Unassembled WGS sequence"/>
</dbReference>
<evidence type="ECO:0000313" key="1">
    <source>
        <dbReference type="EMBL" id="CAI2386850.1"/>
    </source>
</evidence>
<name>A0AAD1Y8Y7_EUPCR</name>
<protein>
    <submittedName>
        <fullName evidence="1">Uncharacterized protein</fullName>
    </submittedName>
</protein>